<reference evidence="2 3" key="1">
    <citation type="journal article" date="2021" name="BMC Genomics">
        <title>Datura genome reveals duplications of psychoactive alkaloid biosynthetic genes and high mutation rate following tissue culture.</title>
        <authorList>
            <person name="Rajewski A."/>
            <person name="Carter-House D."/>
            <person name="Stajich J."/>
            <person name="Litt A."/>
        </authorList>
    </citation>
    <scope>NUCLEOTIDE SEQUENCE [LARGE SCALE GENOMIC DNA]</scope>
    <source>
        <strain evidence="2">AR-01</strain>
    </source>
</reference>
<dbReference type="Proteomes" id="UP000823775">
    <property type="component" value="Unassembled WGS sequence"/>
</dbReference>
<organism evidence="2 3">
    <name type="scientific">Datura stramonium</name>
    <name type="common">Jimsonweed</name>
    <name type="synonym">Common thornapple</name>
    <dbReference type="NCBI Taxonomy" id="4076"/>
    <lineage>
        <taxon>Eukaryota</taxon>
        <taxon>Viridiplantae</taxon>
        <taxon>Streptophyta</taxon>
        <taxon>Embryophyta</taxon>
        <taxon>Tracheophyta</taxon>
        <taxon>Spermatophyta</taxon>
        <taxon>Magnoliopsida</taxon>
        <taxon>eudicotyledons</taxon>
        <taxon>Gunneridae</taxon>
        <taxon>Pentapetalae</taxon>
        <taxon>asterids</taxon>
        <taxon>lamiids</taxon>
        <taxon>Solanales</taxon>
        <taxon>Solanaceae</taxon>
        <taxon>Solanoideae</taxon>
        <taxon>Datureae</taxon>
        <taxon>Datura</taxon>
    </lineage>
</organism>
<keyword evidence="3" id="KW-1185">Reference proteome</keyword>
<proteinExistence type="predicted"/>
<evidence type="ECO:0000256" key="1">
    <source>
        <dbReference type="SAM" id="MobiDB-lite"/>
    </source>
</evidence>
<comment type="caution">
    <text evidence="2">The sequence shown here is derived from an EMBL/GenBank/DDBJ whole genome shotgun (WGS) entry which is preliminary data.</text>
</comment>
<sequence>MRTIQSFLFSPGYEALVNMMEFDYQMRAVRERRKHEDSTKRQRKIKWLTSVLTDGELPWLRDDTTTITKRSLSLFAKFWWAMVRLRLVPTQVDNILTLDGAVLVASLMSRFQVLCPDNSSINSGESSEDLLEESALVATPVPIGEEVVSLVDSSAADADTTAVPSAASTATIPTAARAPALVPAFVFTGESLASLARRTKRNEKQIDLLAQKLKPFIAKSIAEVVASIHEAVHILYGQIDVLEEPHDKQKLFDLFEDSPSLNVGKRVRDDDSDDEGGLREQPRGKRRRYRKRSNVLELTIIWYERLENFRVGHLRVLGIVETTILRANYKL</sequence>
<dbReference type="EMBL" id="JACEIK010002426">
    <property type="protein sequence ID" value="MCD9561098.1"/>
    <property type="molecule type" value="Genomic_DNA"/>
</dbReference>
<name>A0ABS8URX8_DATST</name>
<evidence type="ECO:0000313" key="3">
    <source>
        <dbReference type="Proteomes" id="UP000823775"/>
    </source>
</evidence>
<evidence type="ECO:0000313" key="2">
    <source>
        <dbReference type="EMBL" id="MCD9561098.1"/>
    </source>
</evidence>
<protein>
    <submittedName>
        <fullName evidence="2">Uncharacterized protein</fullName>
    </submittedName>
</protein>
<feature type="region of interest" description="Disordered" evidence="1">
    <location>
        <begin position="263"/>
        <end position="286"/>
    </location>
</feature>
<accession>A0ABS8URX8</accession>
<gene>
    <name evidence="2" type="ORF">HAX54_020059</name>
</gene>